<dbReference type="Pfam" id="PF11807">
    <property type="entry name" value="UstYa"/>
    <property type="match status" value="1"/>
</dbReference>
<protein>
    <recommendedName>
        <fullName evidence="6">Tat pathway signal sequence</fullName>
    </recommendedName>
</protein>
<sequence length="322" mass="37894">MLEYFKRDQDLKIVRFEGDDEPRTESEELLRDRRYHRPRPSTTSKAWIYLTLTNLLLCGTTLILFLRAPYSLFPQNNAVLRPISWWSPILDQIEIPRYSTQLNGTLFSKPNVSMAREEPGPANDAKWVEFEDILTHVVSREEILKLGKDPDTVARFDNKYWGLGENAYMVQLDVMHQIHCLNMLRKAAFADYPGYTPRMDAHDKIWWIHLGHCTDILLQNIQCNANTEVLTLDWMEDYPRPFPDFSVNRKCRDFNAIVDWHYQNMVDKEKYNNMPVPQDQHIWPAPWLNDRESELGHKLGQHHQQEGDPLDTSVPVPHHHGH</sequence>
<name>A0A2I1D3C4_ASPC2</name>
<evidence type="ECO:0000256" key="1">
    <source>
        <dbReference type="ARBA" id="ARBA00035112"/>
    </source>
</evidence>
<evidence type="ECO:0000313" key="5">
    <source>
        <dbReference type="Proteomes" id="UP000234254"/>
    </source>
</evidence>
<feature type="region of interest" description="Disordered" evidence="2">
    <location>
        <begin position="298"/>
        <end position="322"/>
    </location>
</feature>
<dbReference type="GeneID" id="36541045"/>
<dbReference type="VEuPathDB" id="FungiDB:P168DRAFT_236385"/>
<dbReference type="Proteomes" id="UP000234254">
    <property type="component" value="Unassembled WGS sequence"/>
</dbReference>
<dbReference type="OrthoDB" id="3687641at2759"/>
<accession>A0A2I1D3C4</accession>
<evidence type="ECO:0000256" key="2">
    <source>
        <dbReference type="SAM" id="MobiDB-lite"/>
    </source>
</evidence>
<dbReference type="PANTHER" id="PTHR33365">
    <property type="entry name" value="YALI0B05434P"/>
    <property type="match status" value="1"/>
</dbReference>
<dbReference type="GO" id="GO:0043386">
    <property type="term" value="P:mycotoxin biosynthetic process"/>
    <property type="evidence" value="ECO:0007669"/>
    <property type="project" value="InterPro"/>
</dbReference>
<evidence type="ECO:0000256" key="3">
    <source>
        <dbReference type="SAM" id="Phobius"/>
    </source>
</evidence>
<comment type="caution">
    <text evidence="4">The sequence shown here is derived from an EMBL/GenBank/DDBJ whole genome shotgun (WGS) entry which is preliminary data.</text>
</comment>
<dbReference type="RefSeq" id="XP_024692971.1">
    <property type="nucleotide sequence ID" value="XM_024833521.1"/>
</dbReference>
<feature type="transmembrane region" description="Helical" evidence="3">
    <location>
        <begin position="46"/>
        <end position="66"/>
    </location>
</feature>
<keyword evidence="3" id="KW-0472">Membrane</keyword>
<keyword evidence="5" id="KW-1185">Reference proteome</keyword>
<keyword evidence="3" id="KW-0812">Transmembrane</keyword>
<reference evidence="4" key="1">
    <citation type="submission" date="2016-12" db="EMBL/GenBank/DDBJ databases">
        <title>The genomes of Aspergillus section Nigri reveals drivers in fungal speciation.</title>
        <authorList>
            <consortium name="DOE Joint Genome Institute"/>
            <person name="Vesth T.C."/>
            <person name="Nybo J."/>
            <person name="Theobald S."/>
            <person name="Brandl J."/>
            <person name="Frisvad J.C."/>
            <person name="Nielsen K.F."/>
            <person name="Lyhne E.K."/>
            <person name="Kogle M.E."/>
            <person name="Kuo A."/>
            <person name="Riley R."/>
            <person name="Clum A."/>
            <person name="Nolan M."/>
            <person name="Lipzen A."/>
            <person name="Salamov A."/>
            <person name="Henrissat B."/>
            <person name="Wiebenga A."/>
            <person name="De vries R.P."/>
            <person name="Grigoriev I.V."/>
            <person name="Mortensen U.H."/>
            <person name="Andersen M.R."/>
            <person name="Baker S.E."/>
        </authorList>
    </citation>
    <scope>NUCLEOTIDE SEQUENCE</scope>
    <source>
        <strain evidence="4">IBT 28561</strain>
    </source>
</reference>
<organism evidence="4 5">
    <name type="scientific">Aspergillus campestris (strain IBT 28561)</name>
    <dbReference type="NCBI Taxonomy" id="1392248"/>
    <lineage>
        <taxon>Eukaryota</taxon>
        <taxon>Fungi</taxon>
        <taxon>Dikarya</taxon>
        <taxon>Ascomycota</taxon>
        <taxon>Pezizomycotina</taxon>
        <taxon>Eurotiomycetes</taxon>
        <taxon>Eurotiomycetidae</taxon>
        <taxon>Eurotiales</taxon>
        <taxon>Aspergillaceae</taxon>
        <taxon>Aspergillus</taxon>
        <taxon>Aspergillus subgen. Circumdati</taxon>
    </lineage>
</organism>
<evidence type="ECO:0008006" key="6">
    <source>
        <dbReference type="Google" id="ProtNLM"/>
    </source>
</evidence>
<gene>
    <name evidence="4" type="ORF">P168DRAFT_236385</name>
</gene>
<dbReference type="PANTHER" id="PTHR33365:SF14">
    <property type="entry name" value="TAT PATHWAY SIGNAL SEQUENCE"/>
    <property type="match status" value="1"/>
</dbReference>
<comment type="similarity">
    <text evidence="1">Belongs to the ustYa family.</text>
</comment>
<dbReference type="EMBL" id="MSFM01000006">
    <property type="protein sequence ID" value="PKY04377.1"/>
    <property type="molecule type" value="Genomic_DNA"/>
</dbReference>
<evidence type="ECO:0000313" key="4">
    <source>
        <dbReference type="EMBL" id="PKY04377.1"/>
    </source>
</evidence>
<keyword evidence="3" id="KW-1133">Transmembrane helix</keyword>
<proteinExistence type="inferred from homology"/>
<dbReference type="AlphaFoldDB" id="A0A2I1D3C4"/>
<dbReference type="InterPro" id="IPR021765">
    <property type="entry name" value="UstYa-like"/>
</dbReference>